<keyword evidence="6 7" id="KW-0539">Nucleus</keyword>
<feature type="region of interest" description="Disordered" evidence="9">
    <location>
        <begin position="58"/>
        <end position="83"/>
    </location>
</feature>
<dbReference type="InterPro" id="IPR050720">
    <property type="entry name" value="Engrailed_Homeobox_TFs"/>
</dbReference>
<accession>A0A5Q2EXH4</accession>
<dbReference type="InterPro" id="IPR017970">
    <property type="entry name" value="Homeobox_CS"/>
</dbReference>
<dbReference type="GO" id="GO:0000981">
    <property type="term" value="F:DNA-binding transcription factor activity, RNA polymerase II-specific"/>
    <property type="evidence" value="ECO:0007669"/>
    <property type="project" value="InterPro"/>
</dbReference>
<keyword evidence="4 7" id="KW-0238">DNA-binding</keyword>
<evidence type="ECO:0000313" key="11">
    <source>
        <dbReference type="EMBL" id="QGF19010.1"/>
    </source>
</evidence>
<feature type="compositionally biased region" description="Basic and acidic residues" evidence="9">
    <location>
        <begin position="64"/>
        <end position="83"/>
    </location>
</feature>
<dbReference type="Pfam" id="PF00046">
    <property type="entry name" value="Homeodomain"/>
    <property type="match status" value="1"/>
</dbReference>
<dbReference type="InterPro" id="IPR000047">
    <property type="entry name" value="HTH_motif"/>
</dbReference>
<dbReference type="CDD" id="cd00086">
    <property type="entry name" value="homeodomain"/>
    <property type="match status" value="1"/>
</dbReference>
<keyword evidence="3" id="KW-0217">Developmental protein</keyword>
<dbReference type="PRINTS" id="PR00024">
    <property type="entry name" value="HOMEOBOX"/>
</dbReference>
<comment type="similarity">
    <text evidence="2">Belongs to the engrailed homeobox family.</text>
</comment>
<evidence type="ECO:0000256" key="7">
    <source>
        <dbReference type="PROSITE-ProRule" id="PRU00108"/>
    </source>
</evidence>
<protein>
    <submittedName>
        <fullName evidence="11">Engrailed</fullName>
    </submittedName>
</protein>
<dbReference type="PROSITE" id="PS50071">
    <property type="entry name" value="HOMEOBOX_2"/>
    <property type="match status" value="1"/>
</dbReference>
<evidence type="ECO:0000256" key="3">
    <source>
        <dbReference type="ARBA" id="ARBA00022473"/>
    </source>
</evidence>
<evidence type="ECO:0000256" key="1">
    <source>
        <dbReference type="ARBA" id="ARBA00004123"/>
    </source>
</evidence>
<feature type="region of interest" description="Disordered" evidence="9">
    <location>
        <begin position="1"/>
        <end position="20"/>
    </location>
</feature>
<evidence type="ECO:0000256" key="6">
    <source>
        <dbReference type="ARBA" id="ARBA00023242"/>
    </source>
</evidence>
<dbReference type="AlphaFoldDB" id="A0A5Q2EXH4"/>
<evidence type="ECO:0000256" key="5">
    <source>
        <dbReference type="ARBA" id="ARBA00023155"/>
    </source>
</evidence>
<dbReference type="PANTHER" id="PTHR24341">
    <property type="entry name" value="HOMEOBOX PROTEIN ENGRAILED"/>
    <property type="match status" value="1"/>
</dbReference>
<name>A0A5Q2EXH4_9GAST</name>
<dbReference type="EMBL" id="MN326439">
    <property type="protein sequence ID" value="QGF19010.1"/>
    <property type="molecule type" value="mRNA"/>
</dbReference>
<evidence type="ECO:0000259" key="10">
    <source>
        <dbReference type="PROSITE" id="PS50071"/>
    </source>
</evidence>
<feature type="DNA-binding region" description="Homeobox" evidence="7">
    <location>
        <begin position="118"/>
        <end position="177"/>
    </location>
</feature>
<dbReference type="GO" id="GO:0009653">
    <property type="term" value="P:anatomical structure morphogenesis"/>
    <property type="evidence" value="ECO:0007669"/>
    <property type="project" value="UniProtKB-ARBA"/>
</dbReference>
<dbReference type="InterPro" id="IPR001356">
    <property type="entry name" value="HD"/>
</dbReference>
<dbReference type="Pfam" id="PF10525">
    <property type="entry name" value="Engrail_1_C_sig"/>
    <property type="match status" value="1"/>
</dbReference>
<proteinExistence type="evidence at transcript level"/>
<dbReference type="PROSITE" id="PS00027">
    <property type="entry name" value="HOMEOBOX_1"/>
    <property type="match status" value="1"/>
</dbReference>
<dbReference type="Gene3D" id="1.10.10.60">
    <property type="entry name" value="Homeodomain-like"/>
    <property type="match status" value="1"/>
</dbReference>
<dbReference type="InterPro" id="IPR020479">
    <property type="entry name" value="HD_metazoa"/>
</dbReference>
<dbReference type="GO" id="GO:0000978">
    <property type="term" value="F:RNA polymerase II cis-regulatory region sequence-specific DNA binding"/>
    <property type="evidence" value="ECO:0007669"/>
    <property type="project" value="TreeGrafter"/>
</dbReference>
<evidence type="ECO:0000256" key="4">
    <source>
        <dbReference type="ARBA" id="ARBA00023125"/>
    </source>
</evidence>
<dbReference type="InterPro" id="IPR019549">
    <property type="entry name" value="Homeobox-engrailed_C-terminal"/>
</dbReference>
<dbReference type="SMART" id="SM00389">
    <property type="entry name" value="HOX"/>
    <property type="match status" value="1"/>
</dbReference>
<dbReference type="InterPro" id="IPR009057">
    <property type="entry name" value="Homeodomain-like_sf"/>
</dbReference>
<keyword evidence="5 7" id="KW-0371">Homeobox</keyword>
<dbReference type="GO" id="GO:0030182">
    <property type="term" value="P:neuron differentiation"/>
    <property type="evidence" value="ECO:0007669"/>
    <property type="project" value="TreeGrafter"/>
</dbReference>
<evidence type="ECO:0000256" key="2">
    <source>
        <dbReference type="ARBA" id="ARBA00010896"/>
    </source>
</evidence>
<organism evidence="11">
    <name type="scientific">Lottia goshimai</name>
    <dbReference type="NCBI Taxonomy" id="1824450"/>
    <lineage>
        <taxon>Eukaryota</taxon>
        <taxon>Metazoa</taxon>
        <taxon>Spiralia</taxon>
        <taxon>Lophotrochozoa</taxon>
        <taxon>Mollusca</taxon>
        <taxon>Gastropoda</taxon>
        <taxon>Patellogastropoda</taxon>
        <taxon>Lottioidea</taxon>
        <taxon>Lottiidae</taxon>
        <taxon>Lottia</taxon>
    </lineage>
</organism>
<feature type="compositionally biased region" description="Basic and acidic residues" evidence="9">
    <location>
        <begin position="1"/>
        <end position="11"/>
    </location>
</feature>
<dbReference type="PANTHER" id="PTHR24341:SF6">
    <property type="entry name" value="HOMEOBOX PROTEIN INVECTED"/>
    <property type="match status" value="1"/>
</dbReference>
<dbReference type="SUPFAM" id="SSF46689">
    <property type="entry name" value="Homeodomain-like"/>
    <property type="match status" value="1"/>
</dbReference>
<evidence type="ECO:0000256" key="8">
    <source>
        <dbReference type="RuleBase" id="RU000682"/>
    </source>
</evidence>
<dbReference type="PRINTS" id="PR00026">
    <property type="entry name" value="ENGRAILED"/>
</dbReference>
<dbReference type="GO" id="GO:0005634">
    <property type="term" value="C:nucleus"/>
    <property type="evidence" value="ECO:0007669"/>
    <property type="project" value="UniProtKB-SubCell"/>
</dbReference>
<reference evidence="11" key="1">
    <citation type="submission" date="2019-08" db="EMBL/GenBank/DDBJ databases">
        <authorList>
            <person name="Huan P."/>
            <person name="Liu B."/>
            <person name="Wang Q."/>
            <person name="Tan S."/>
        </authorList>
    </citation>
    <scope>NUCLEOTIDE SEQUENCE</scope>
</reference>
<dbReference type="InterPro" id="IPR000747">
    <property type="entry name" value="HD_engrailed"/>
</dbReference>
<dbReference type="PRINTS" id="PR00031">
    <property type="entry name" value="HTHREPRESSR"/>
</dbReference>
<comment type="subcellular location">
    <subcellularLocation>
        <location evidence="1 7 8">Nucleus</location>
    </subcellularLocation>
</comment>
<sequence>MVMDLSIKREVSSPSSSDDEAVYRKITNFSIAEILKPDFGCKRRITAPFLSQRISMKLPTSPPFRERKEIPAPKTPEPESKKKSTELWPAWVFCTRYSDRPSSGPRCRKPKKKQTEMDKRPRTAFTNDQLQRLKREFEENRYLTETRRQNLATELGLHESQVKIWFQNKRAKLKKSTGTTNPLALKLMSEGLYNHNTVVVDDSDSMDM</sequence>
<feature type="region of interest" description="Disordered" evidence="9">
    <location>
        <begin position="99"/>
        <end position="122"/>
    </location>
</feature>
<dbReference type="FunFam" id="1.10.10.60:FF:000189">
    <property type="entry name" value="Homeobox protein engrailed-like"/>
    <property type="match status" value="1"/>
</dbReference>
<feature type="domain" description="Homeobox" evidence="10">
    <location>
        <begin position="116"/>
        <end position="176"/>
    </location>
</feature>
<evidence type="ECO:0000256" key="9">
    <source>
        <dbReference type="SAM" id="MobiDB-lite"/>
    </source>
</evidence>